<dbReference type="CDD" id="cd02696">
    <property type="entry name" value="MurNAc-LAA"/>
    <property type="match status" value="1"/>
</dbReference>
<evidence type="ECO:0000256" key="2">
    <source>
        <dbReference type="SAM" id="SignalP"/>
    </source>
</evidence>
<reference evidence="4 5" key="1">
    <citation type="submission" date="2017-04" db="EMBL/GenBank/DDBJ databases">
        <title>Complete Genome Sequence of Bacillus thuringiensis type Strain ATCC 10792.</title>
        <authorList>
            <person name="Oh D.-H."/>
            <person name="Park B.-J."/>
            <person name="Shuai W."/>
            <person name="Chelliah R."/>
        </authorList>
    </citation>
    <scope>NUCLEOTIDE SEQUENCE [LARGE SCALE GENOMIC DNA]</scope>
    <source>
        <strain evidence="4 5">ATCC 10792</strain>
    </source>
</reference>
<dbReference type="GO" id="GO:0008745">
    <property type="term" value="F:N-acetylmuramoyl-L-alanine amidase activity"/>
    <property type="evidence" value="ECO:0007669"/>
    <property type="project" value="InterPro"/>
</dbReference>
<dbReference type="PROSITE" id="PS51272">
    <property type="entry name" value="SLH"/>
    <property type="match status" value="3"/>
</dbReference>
<dbReference type="InterPro" id="IPR001119">
    <property type="entry name" value="SLH_dom"/>
</dbReference>
<evidence type="ECO:0000256" key="1">
    <source>
        <dbReference type="ARBA" id="ARBA00022729"/>
    </source>
</evidence>
<evidence type="ECO:0000259" key="3">
    <source>
        <dbReference type="PROSITE" id="PS51272"/>
    </source>
</evidence>
<feature type="domain" description="SLH" evidence="3">
    <location>
        <begin position="149"/>
        <end position="209"/>
    </location>
</feature>
<dbReference type="SMR" id="A0A1W6WII3"/>
<dbReference type="GeneID" id="67465456"/>
<dbReference type="InterPro" id="IPR002508">
    <property type="entry name" value="MurNAc-LAA_cat"/>
</dbReference>
<protein>
    <submittedName>
        <fullName evidence="4">Amidase</fullName>
    </submittedName>
</protein>
<dbReference type="PANTHER" id="PTHR30032">
    <property type="entry name" value="N-ACETYLMURAMOYL-L-ALANINE AMIDASE-RELATED"/>
    <property type="match status" value="1"/>
</dbReference>
<evidence type="ECO:0000313" key="4">
    <source>
        <dbReference type="EMBL" id="ARP56320.1"/>
    </source>
</evidence>
<organism evidence="4 5">
    <name type="scientific">Bacillus thuringiensis</name>
    <dbReference type="NCBI Taxonomy" id="1428"/>
    <lineage>
        <taxon>Bacteria</taxon>
        <taxon>Bacillati</taxon>
        <taxon>Bacillota</taxon>
        <taxon>Bacilli</taxon>
        <taxon>Bacillales</taxon>
        <taxon>Bacillaceae</taxon>
        <taxon>Bacillus</taxon>
        <taxon>Bacillus cereus group</taxon>
    </lineage>
</organism>
<feature type="chain" id="PRO_5043151568" evidence="2">
    <location>
        <begin position="25"/>
        <end position="535"/>
    </location>
</feature>
<dbReference type="GO" id="GO:0009253">
    <property type="term" value="P:peptidoglycan catabolic process"/>
    <property type="evidence" value="ECO:0007669"/>
    <property type="project" value="InterPro"/>
</dbReference>
<name>A0A1W6WII3_BACTU</name>
<dbReference type="EMBL" id="CP021061">
    <property type="protein sequence ID" value="ARP56320.1"/>
    <property type="molecule type" value="Genomic_DNA"/>
</dbReference>
<feature type="signal peptide" evidence="2">
    <location>
        <begin position="1"/>
        <end position="24"/>
    </location>
</feature>
<feature type="domain" description="SLH" evidence="3">
    <location>
        <begin position="25"/>
        <end position="88"/>
    </location>
</feature>
<dbReference type="PANTHER" id="PTHR30032:SF1">
    <property type="entry name" value="N-ACETYLMURAMOYL-L-ALANINE AMIDASE LYTC"/>
    <property type="match status" value="1"/>
</dbReference>
<dbReference type="RefSeq" id="WP_000875330.1">
    <property type="nucleotide sequence ID" value="NZ_CP021061.1"/>
</dbReference>
<proteinExistence type="predicted"/>
<accession>A0A1W6WII3</accession>
<keyword evidence="5" id="KW-1185">Reference proteome</keyword>
<dbReference type="Proteomes" id="UP000194143">
    <property type="component" value="Chromosome"/>
</dbReference>
<dbReference type="Gene3D" id="3.40.630.40">
    <property type="entry name" value="Zn-dependent exopeptidases"/>
    <property type="match status" value="1"/>
</dbReference>
<dbReference type="Pfam" id="PF01520">
    <property type="entry name" value="Amidase_3"/>
    <property type="match status" value="1"/>
</dbReference>
<dbReference type="SMART" id="SM00646">
    <property type="entry name" value="Ami_3"/>
    <property type="match status" value="1"/>
</dbReference>
<sequence>MKYKAIAAGLLAANLLAHPISSLAETKKFPDVSDSAWSKDAIYYLVERNVINGMPDGNFMPYGNLTRAQAAKIIATAIGAKVDPNAKPSYNDAKNNWAASFIAAMEKENIIKGREPGVFDPEGKVTRAEMAAMLVRAYNLKSKVTGPVPTKFADLENHWGKEEVNILVELKLSLGTENGWKPNDSITREQAAQLTAQTDKFSKNSDRPVETKKMYIDRKFITYHAPSLSSGISANQHNPQTVEIKEERDGWIKIATSNGDKWTPLVEKTEVINEGFTTYAEASSSSKVMGTHNAQQVTVIEENGSWIRIRMGAGFQWVNKNQLNPVKQGNFLEGKAIIIDPGHGGADSGNPGYYEKESETVLDVSLRLQKIFEKKTPFTVLFTRTDDTRPGTSASDSLKKRVEFAQKNNGDIFVSIHGNGTEEKSGQGTETFYYESATARGTNPNVSESRLLAEKIQERLVDALGTKDRGVKKGDLYVIRENTMPAVLAELAFVDNKSDADKIATPAQRQNAAEAIYQGILDYYEEMGNNVSSFR</sequence>
<dbReference type="InterPro" id="IPR051922">
    <property type="entry name" value="Bact_Sporulation_Assoc"/>
</dbReference>
<dbReference type="Pfam" id="PF00395">
    <property type="entry name" value="SLH"/>
    <property type="match status" value="3"/>
</dbReference>
<dbReference type="AlphaFoldDB" id="A0A1W6WII3"/>
<dbReference type="SUPFAM" id="SSF53187">
    <property type="entry name" value="Zn-dependent exopeptidases"/>
    <property type="match status" value="1"/>
</dbReference>
<keyword evidence="1 2" id="KW-0732">Signal</keyword>
<evidence type="ECO:0000313" key="5">
    <source>
        <dbReference type="Proteomes" id="UP000194143"/>
    </source>
</evidence>
<feature type="domain" description="SLH" evidence="3">
    <location>
        <begin position="89"/>
        <end position="148"/>
    </location>
</feature>
<gene>
    <name evidence="4" type="ORF">CAB88_04130</name>
</gene>